<dbReference type="EMBL" id="AM441572">
    <property type="protein sequence ID" value="CAN80629.1"/>
    <property type="molecule type" value="Genomic_DNA"/>
</dbReference>
<sequence length="179" mass="20397">MAQTTVSEDVHARMDRLEQQIRQIRMLDSLVTWDDSDGIPVASLPAEFRMSEIDKLTNISRRELDALRHGYDESVASFISRWREKIVQVIDRPTEREQIQMVVRRLQHKIAGHDVIDRGSISLDQLGVNSDPMIAHSTHVVTVSIPSIDHVDDDGVQMMKSKDTESEPIILDERSHGGY</sequence>
<gene>
    <name evidence="1" type="ORF">VITISV_038466</name>
</gene>
<accession>A5AZQ3</accession>
<organism evidence="1">
    <name type="scientific">Vitis vinifera</name>
    <name type="common">Grape</name>
    <dbReference type="NCBI Taxonomy" id="29760"/>
    <lineage>
        <taxon>Eukaryota</taxon>
        <taxon>Viridiplantae</taxon>
        <taxon>Streptophyta</taxon>
        <taxon>Embryophyta</taxon>
        <taxon>Tracheophyta</taxon>
        <taxon>Spermatophyta</taxon>
        <taxon>Magnoliopsida</taxon>
        <taxon>eudicotyledons</taxon>
        <taxon>Gunneridae</taxon>
        <taxon>Pentapetalae</taxon>
        <taxon>rosids</taxon>
        <taxon>Vitales</taxon>
        <taxon>Vitaceae</taxon>
        <taxon>Viteae</taxon>
        <taxon>Vitis</taxon>
    </lineage>
</organism>
<reference evidence="1" key="1">
    <citation type="journal article" date="2007" name="PLoS ONE">
        <title>The first genome sequence of an elite grapevine cultivar (Pinot noir Vitis vinifera L.): coping with a highly heterozygous genome.</title>
        <authorList>
            <person name="Velasco R."/>
            <person name="Zharkikh A."/>
            <person name="Troggio M."/>
            <person name="Cartwright D.A."/>
            <person name="Cestaro A."/>
            <person name="Pruss D."/>
            <person name="Pindo M."/>
            <person name="FitzGerald L.M."/>
            <person name="Vezzulli S."/>
            <person name="Reid J."/>
            <person name="Malacarne G."/>
            <person name="Iliev D."/>
            <person name="Coppola G."/>
            <person name="Wardell B."/>
            <person name="Micheletti D."/>
            <person name="Macalma T."/>
            <person name="Facci M."/>
            <person name="Mitchell J.T."/>
            <person name="Perazzolli M."/>
            <person name="Eldredge G."/>
            <person name="Gatto P."/>
            <person name="Oyzerski R."/>
            <person name="Moretto M."/>
            <person name="Gutin N."/>
            <person name="Stefanini M."/>
            <person name="Chen Y."/>
            <person name="Segala C."/>
            <person name="Davenport C."/>
            <person name="Dematte L."/>
            <person name="Mraz A."/>
            <person name="Battilana J."/>
            <person name="Stormo K."/>
            <person name="Costa F."/>
            <person name="Tao Q."/>
            <person name="Si-Ammour A."/>
            <person name="Harkins T."/>
            <person name="Lackey A."/>
            <person name="Perbost C."/>
            <person name="Taillon B."/>
            <person name="Stella A."/>
            <person name="Solovyev V."/>
            <person name="Fawcett J.A."/>
            <person name="Sterck L."/>
            <person name="Vandepoele K."/>
            <person name="Grando S.M."/>
            <person name="Toppo S."/>
            <person name="Moser C."/>
            <person name="Lanchbury J."/>
            <person name="Bogden R."/>
            <person name="Skolnick M."/>
            <person name="Sgaramella V."/>
            <person name="Bhatnagar S.K."/>
            <person name="Fontana P."/>
            <person name="Gutin A."/>
            <person name="Van de Peer Y."/>
            <person name="Salamini F."/>
            <person name="Viola R."/>
        </authorList>
    </citation>
    <scope>NUCLEOTIDE SEQUENCE</scope>
</reference>
<evidence type="ECO:0000313" key="1">
    <source>
        <dbReference type="EMBL" id="CAN80629.1"/>
    </source>
</evidence>
<name>A5AZQ3_VITVI</name>
<protein>
    <submittedName>
        <fullName evidence="1">Uncharacterized protein</fullName>
    </submittedName>
</protein>
<dbReference type="AlphaFoldDB" id="A5AZQ3"/>
<proteinExistence type="predicted"/>